<evidence type="ECO:0000313" key="5">
    <source>
        <dbReference type="EMBL" id="KAL1581793.1"/>
    </source>
</evidence>
<evidence type="ECO:0000256" key="3">
    <source>
        <dbReference type="ARBA" id="ARBA00034808"/>
    </source>
</evidence>
<name>A0AB34KEY4_9PEZI</name>
<dbReference type="PANTHER" id="PTHR13710">
    <property type="entry name" value="DNA HELICASE RECQ FAMILY MEMBER"/>
    <property type="match status" value="1"/>
</dbReference>
<comment type="catalytic activity">
    <reaction evidence="2">
        <text>Couples ATP hydrolysis with the unwinding of duplex DNA by translocating in the 3'-5' direction.</text>
        <dbReference type="EC" id="5.6.2.4"/>
    </reaction>
</comment>
<dbReference type="Pfam" id="PF00271">
    <property type="entry name" value="Helicase_C"/>
    <property type="match status" value="1"/>
</dbReference>
<proteinExistence type="inferred from homology"/>
<feature type="domain" description="Helicase C-terminal" evidence="4">
    <location>
        <begin position="1"/>
        <end position="116"/>
    </location>
</feature>
<organism evidence="5 6">
    <name type="scientific">Cladosporium halotolerans</name>
    <dbReference type="NCBI Taxonomy" id="1052096"/>
    <lineage>
        <taxon>Eukaryota</taxon>
        <taxon>Fungi</taxon>
        <taxon>Dikarya</taxon>
        <taxon>Ascomycota</taxon>
        <taxon>Pezizomycotina</taxon>
        <taxon>Dothideomycetes</taxon>
        <taxon>Dothideomycetidae</taxon>
        <taxon>Cladosporiales</taxon>
        <taxon>Cladosporiaceae</taxon>
        <taxon>Cladosporium</taxon>
    </lineage>
</organism>
<evidence type="ECO:0000313" key="6">
    <source>
        <dbReference type="Proteomes" id="UP000803884"/>
    </source>
</evidence>
<dbReference type="EMBL" id="JAAQHG020000156">
    <property type="protein sequence ID" value="KAL1581793.1"/>
    <property type="molecule type" value="Genomic_DNA"/>
</dbReference>
<dbReference type="InterPro" id="IPR001650">
    <property type="entry name" value="Helicase_C-like"/>
</dbReference>
<accession>A0AB34KEY4</accession>
<dbReference type="GO" id="GO:0005694">
    <property type="term" value="C:chromosome"/>
    <property type="evidence" value="ECO:0007669"/>
    <property type="project" value="TreeGrafter"/>
</dbReference>
<evidence type="ECO:0000256" key="2">
    <source>
        <dbReference type="ARBA" id="ARBA00034617"/>
    </source>
</evidence>
<evidence type="ECO:0000256" key="1">
    <source>
        <dbReference type="ARBA" id="ARBA00005446"/>
    </source>
</evidence>
<keyword evidence="6" id="KW-1185">Reference proteome</keyword>
<dbReference type="GO" id="GO:0000724">
    <property type="term" value="P:double-strand break repair via homologous recombination"/>
    <property type="evidence" value="ECO:0007669"/>
    <property type="project" value="TreeGrafter"/>
</dbReference>
<gene>
    <name evidence="5" type="ORF">WHR41_09638</name>
</gene>
<dbReference type="PANTHER" id="PTHR13710:SF154">
    <property type="entry name" value="RECQ HELICASE, PUTATIVE (AFU_ORTHOLOGUE AFUA_6G14720)-RELATED"/>
    <property type="match status" value="1"/>
</dbReference>
<dbReference type="RefSeq" id="XP_069224902.1">
    <property type="nucleotide sequence ID" value="XM_069378240.1"/>
</dbReference>
<dbReference type="Gene3D" id="3.40.50.300">
    <property type="entry name" value="P-loop containing nucleotide triphosphate hydrolases"/>
    <property type="match status" value="1"/>
</dbReference>
<comment type="caution">
    <text evidence="5">The sequence shown here is derived from an EMBL/GenBank/DDBJ whole genome shotgun (WGS) entry which is preliminary data.</text>
</comment>
<dbReference type="Proteomes" id="UP000803884">
    <property type="component" value="Unassembled WGS sequence"/>
</dbReference>
<dbReference type="AlphaFoldDB" id="A0AB34KEY4"/>
<dbReference type="GO" id="GO:0043138">
    <property type="term" value="F:3'-5' DNA helicase activity"/>
    <property type="evidence" value="ECO:0007669"/>
    <property type="project" value="UniProtKB-EC"/>
</dbReference>
<dbReference type="GO" id="GO:0009378">
    <property type="term" value="F:four-way junction helicase activity"/>
    <property type="evidence" value="ECO:0007669"/>
    <property type="project" value="TreeGrafter"/>
</dbReference>
<protein>
    <recommendedName>
        <fullName evidence="3">DNA 3'-5' helicase</fullName>
        <ecNumber evidence="3">5.6.2.4</ecNumber>
    </recommendedName>
</protein>
<evidence type="ECO:0000259" key="4">
    <source>
        <dbReference type="PROSITE" id="PS51194"/>
    </source>
</evidence>
<comment type="similarity">
    <text evidence="1">Belongs to the helicase family. RecQ subfamily.</text>
</comment>
<dbReference type="InterPro" id="IPR027417">
    <property type="entry name" value="P-loop_NTPase"/>
</dbReference>
<dbReference type="SUPFAM" id="SSF52540">
    <property type="entry name" value="P-loop containing nucleoside triphosphate hydrolases"/>
    <property type="match status" value="1"/>
</dbReference>
<dbReference type="GeneID" id="96011078"/>
<reference evidence="5 6" key="1">
    <citation type="journal article" date="2020" name="Microbiol. Resour. Announc.">
        <title>Draft Genome Sequence of a Cladosporium Species Isolated from the Mesophotic Ascidian Didemnum maculosum.</title>
        <authorList>
            <person name="Gioti A."/>
            <person name="Siaperas R."/>
            <person name="Nikolaivits E."/>
            <person name="Le Goff G."/>
            <person name="Ouazzani J."/>
            <person name="Kotoulas G."/>
            <person name="Topakas E."/>
        </authorList>
    </citation>
    <scope>NUCLEOTIDE SEQUENCE [LARGE SCALE GENOMIC DNA]</scope>
    <source>
        <strain evidence="5 6">TM138-S3</strain>
    </source>
</reference>
<dbReference type="GO" id="GO:0005737">
    <property type="term" value="C:cytoplasm"/>
    <property type="evidence" value="ECO:0007669"/>
    <property type="project" value="TreeGrafter"/>
</dbReference>
<sequence length="186" mass="20703">MQSYASEIGGAVFYSDVGEIERKREIVRMLTTGQERLFWSTSALGEGIDASTIRVVIHVGGIDKLDDFGQQSGRAGRDGVTASESIVLQAEKKNQQGQSYRVRTGQEEPEMIEYLEGRRCRRAVLDADMDGDVTRTNCRAGEQFCDVCRGQGRKRIRAHVSQGEVQSKRTRLQPMCSSTTNLLNIP</sequence>
<dbReference type="EC" id="5.6.2.4" evidence="3"/>
<dbReference type="PROSITE" id="PS51194">
    <property type="entry name" value="HELICASE_CTER"/>
    <property type="match status" value="1"/>
</dbReference>